<dbReference type="PANTHER" id="PTHR13833:SF71">
    <property type="entry name" value="NHL DOMAIN-CONTAINING PROTEIN"/>
    <property type="match status" value="1"/>
</dbReference>
<accession>A0ABY4B8X6</accession>
<keyword evidence="1" id="KW-0677">Repeat</keyword>
<dbReference type="SUPFAM" id="SSF101898">
    <property type="entry name" value="NHL repeat"/>
    <property type="match status" value="1"/>
</dbReference>
<name>A0ABY4B8X6_9BACT</name>
<protein>
    <recommendedName>
        <fullName evidence="5">SMP-30/Gluconolactonase/LRE-like region domain-containing protein</fullName>
    </recommendedName>
</protein>
<organism evidence="3 4">
    <name type="scientific">Hymenobacter monticola</name>
    <dbReference type="NCBI Taxonomy" id="1705399"/>
    <lineage>
        <taxon>Bacteria</taxon>
        <taxon>Pseudomonadati</taxon>
        <taxon>Bacteroidota</taxon>
        <taxon>Cytophagia</taxon>
        <taxon>Cytophagales</taxon>
        <taxon>Hymenobacteraceae</taxon>
        <taxon>Hymenobacter</taxon>
    </lineage>
</organism>
<sequence length="369" mass="38422">MRRFSFVSSVLAAGLFGAPATSFIMAPPVPLAPANGGVVTTLAGGTHKNTDGSPYYGGFSDGRGGAAEFRVLKGLASDGRGTLYVADYRRIRKVTVATGEVSTLAGGKDAFGDADGVGTAARFGSLTGMVLDRQGNLYVADEENGLIRKVVVATGAVTTLAGGNKEAHGEQINGRGRRANFYKPSALALDNNGTLYVADAEANAIRKVVVATGEVTTLAGRGSHESRHHDGIGADATFDKPNGLALDGQGNLYVAETERIRKIVLATAEVSTLAGRDRYDDFNPMPEVLPHGPIAVDANGDVYFAAFRGVIKIALAARYMDMFVGSKTEGNADGIGAAATFGYVNGMTVDSRGTFYVTDGSNHSVRMIK</sequence>
<evidence type="ECO:0000313" key="4">
    <source>
        <dbReference type="Proteomes" id="UP000831390"/>
    </source>
</evidence>
<evidence type="ECO:0000313" key="3">
    <source>
        <dbReference type="EMBL" id="UOE35629.1"/>
    </source>
</evidence>
<evidence type="ECO:0008006" key="5">
    <source>
        <dbReference type="Google" id="ProtNLM"/>
    </source>
</evidence>
<gene>
    <name evidence="3" type="ORF">MTP16_08260</name>
</gene>
<keyword evidence="2" id="KW-0732">Signal</keyword>
<dbReference type="EMBL" id="CP094534">
    <property type="protein sequence ID" value="UOE35629.1"/>
    <property type="molecule type" value="Genomic_DNA"/>
</dbReference>
<proteinExistence type="predicted"/>
<dbReference type="Pfam" id="PF01436">
    <property type="entry name" value="NHL"/>
    <property type="match status" value="2"/>
</dbReference>
<evidence type="ECO:0000256" key="2">
    <source>
        <dbReference type="SAM" id="SignalP"/>
    </source>
</evidence>
<reference evidence="3 4" key="1">
    <citation type="submission" date="2022-03" db="EMBL/GenBank/DDBJ databases">
        <title>Hymenobactersp. isolated from the air.</title>
        <authorList>
            <person name="Won M."/>
            <person name="Kwon S.-W."/>
        </authorList>
    </citation>
    <scope>NUCLEOTIDE SEQUENCE [LARGE SCALE GENOMIC DNA]</scope>
    <source>
        <strain evidence="3 4">KACC 22596</strain>
    </source>
</reference>
<dbReference type="PANTHER" id="PTHR13833">
    <property type="match status" value="1"/>
</dbReference>
<dbReference type="Proteomes" id="UP000831390">
    <property type="component" value="Chromosome"/>
</dbReference>
<dbReference type="InterPro" id="IPR001258">
    <property type="entry name" value="NHL_repeat"/>
</dbReference>
<feature type="signal peptide" evidence="2">
    <location>
        <begin position="1"/>
        <end position="26"/>
    </location>
</feature>
<dbReference type="InterPro" id="IPR011042">
    <property type="entry name" value="6-blade_b-propeller_TolB-like"/>
</dbReference>
<dbReference type="RefSeq" id="WP_243518055.1">
    <property type="nucleotide sequence ID" value="NZ_CP094534.1"/>
</dbReference>
<dbReference type="Gene3D" id="2.120.10.30">
    <property type="entry name" value="TolB, C-terminal domain"/>
    <property type="match status" value="4"/>
</dbReference>
<evidence type="ECO:0000256" key="1">
    <source>
        <dbReference type="ARBA" id="ARBA00022737"/>
    </source>
</evidence>
<feature type="chain" id="PRO_5046918535" description="SMP-30/Gluconolactonase/LRE-like region domain-containing protein" evidence="2">
    <location>
        <begin position="27"/>
        <end position="369"/>
    </location>
</feature>
<keyword evidence="4" id="KW-1185">Reference proteome</keyword>